<evidence type="ECO:0000313" key="1">
    <source>
        <dbReference type="EMBL" id="CAH3033789.1"/>
    </source>
</evidence>
<keyword evidence="2" id="KW-1185">Reference proteome</keyword>
<comment type="caution">
    <text evidence="1">The sequence shown here is derived from an EMBL/GenBank/DDBJ whole genome shotgun (WGS) entry which is preliminary data.</text>
</comment>
<gene>
    <name evidence="1" type="ORF">PLOB_00016077</name>
</gene>
<sequence>MPTVLTSPLSQAQDRKRRAELFEAACQIHGGRHGTNCRTPGEVGLCETTVKKCSNDILVKSQKIKKKVLPKVYKENLTKYEASDENILRSIAVYYSGGVMGKRKYRATYRDSSYKRSSSKAVRIAVSSCPVPRLVPYNKLMPFIKSIDIGQLHSVRETLCHGLDEEEKVDGIYRDIQPLLLSLAEFYLSQSRYQLVWFGDEVNTFHVSLGGDGPPSGKDDTAFACLVNFLNLGRGVLSSNENFLLFGGNCKEDCVPVLRFLKKVVHDISDLEKITFTVNCNGTPVDVKFRISELPNDMKMLSFLAGELSNSATYFSTFADVSSDTMTRLDGTFGTDGKVLWKPWKYENRMKVVKQVDVFKKSLEKKKMAASTRRAKVTSFIAQKHSRQEFEPVVGKLIDHAHVDPLHLKNNACARAHQQLLSEVIAMSKLSDEINSFSQVPAHSPFKRYIAAMSACGLSRLAKKVTKWFDDTKANGKSFDYRFTGKDSRLFLLHFMSLIAAVESRASAGRETTILHLLHTFVFVLGTVSLFSRLAISDEEVSELKTLCTNYFRANAVFFYVNPTVWTIGHFVPAHTQHKKEKYGFGLGLNSMEGREAKRVYFQI</sequence>
<dbReference type="EMBL" id="CALNXK010000002">
    <property type="protein sequence ID" value="CAH3033789.1"/>
    <property type="molecule type" value="Genomic_DNA"/>
</dbReference>
<dbReference type="Proteomes" id="UP001159405">
    <property type="component" value="Unassembled WGS sequence"/>
</dbReference>
<protein>
    <submittedName>
        <fullName evidence="1">Uncharacterized protein</fullName>
    </submittedName>
</protein>
<reference evidence="1 2" key="1">
    <citation type="submission" date="2022-05" db="EMBL/GenBank/DDBJ databases">
        <authorList>
            <consortium name="Genoscope - CEA"/>
            <person name="William W."/>
        </authorList>
    </citation>
    <scope>NUCLEOTIDE SEQUENCE [LARGE SCALE GENOMIC DNA]</scope>
</reference>
<organism evidence="1 2">
    <name type="scientific">Porites lobata</name>
    <dbReference type="NCBI Taxonomy" id="104759"/>
    <lineage>
        <taxon>Eukaryota</taxon>
        <taxon>Metazoa</taxon>
        <taxon>Cnidaria</taxon>
        <taxon>Anthozoa</taxon>
        <taxon>Hexacorallia</taxon>
        <taxon>Scleractinia</taxon>
        <taxon>Fungiina</taxon>
        <taxon>Poritidae</taxon>
        <taxon>Porites</taxon>
    </lineage>
</organism>
<proteinExistence type="predicted"/>
<accession>A0ABN8MQR0</accession>
<evidence type="ECO:0000313" key="2">
    <source>
        <dbReference type="Proteomes" id="UP001159405"/>
    </source>
</evidence>
<name>A0ABN8MQR0_9CNID</name>